<keyword evidence="5" id="KW-1185">Reference proteome</keyword>
<evidence type="ECO:0000313" key="4">
    <source>
        <dbReference type="EMBL" id="KAJ3110809.1"/>
    </source>
</evidence>
<dbReference type="GO" id="GO:0005975">
    <property type="term" value="P:carbohydrate metabolic process"/>
    <property type="evidence" value="ECO:0007669"/>
    <property type="project" value="InterPro"/>
</dbReference>
<feature type="domain" description="NodB homology" evidence="3">
    <location>
        <begin position="1"/>
        <end position="134"/>
    </location>
</feature>
<dbReference type="PANTHER" id="PTHR10587">
    <property type="entry name" value="GLYCOSYL TRANSFERASE-RELATED"/>
    <property type="match status" value="1"/>
</dbReference>
<name>A0AAD5SVM4_9FUNG</name>
<dbReference type="GO" id="GO:0046872">
    <property type="term" value="F:metal ion binding"/>
    <property type="evidence" value="ECO:0007669"/>
    <property type="project" value="UniProtKB-KW"/>
</dbReference>
<dbReference type="Proteomes" id="UP001211907">
    <property type="component" value="Unassembled WGS sequence"/>
</dbReference>
<dbReference type="Gene3D" id="3.20.20.370">
    <property type="entry name" value="Glycoside hydrolase/deacetylase"/>
    <property type="match status" value="1"/>
</dbReference>
<reference evidence="4" key="1">
    <citation type="submission" date="2020-05" db="EMBL/GenBank/DDBJ databases">
        <title>Phylogenomic resolution of chytrid fungi.</title>
        <authorList>
            <person name="Stajich J.E."/>
            <person name="Amses K."/>
            <person name="Simmons R."/>
            <person name="Seto K."/>
            <person name="Myers J."/>
            <person name="Bonds A."/>
            <person name="Quandt C.A."/>
            <person name="Barry K."/>
            <person name="Liu P."/>
            <person name="Grigoriev I."/>
            <person name="Longcore J.E."/>
            <person name="James T.Y."/>
        </authorList>
    </citation>
    <scope>NUCLEOTIDE SEQUENCE</scope>
    <source>
        <strain evidence="4">JEL0513</strain>
    </source>
</reference>
<comment type="caution">
    <text evidence="4">The sequence shown here is derived from an EMBL/GenBank/DDBJ whole genome shotgun (WGS) entry which is preliminary data.</text>
</comment>
<gene>
    <name evidence="4" type="primary">CDA2_3</name>
    <name evidence="4" type="ORF">HK100_002902</name>
</gene>
<accession>A0AAD5SVM4</accession>
<evidence type="ECO:0000256" key="2">
    <source>
        <dbReference type="ARBA" id="ARBA00022801"/>
    </source>
</evidence>
<dbReference type="PROSITE" id="PS51677">
    <property type="entry name" value="NODB"/>
    <property type="match status" value="1"/>
</dbReference>
<protein>
    <submittedName>
        <fullName evidence="4">Chitin deacetylase</fullName>
    </submittedName>
</protein>
<keyword evidence="2" id="KW-0378">Hydrolase</keyword>
<keyword evidence="1" id="KW-0479">Metal-binding</keyword>
<proteinExistence type="predicted"/>
<dbReference type="GO" id="GO:0016020">
    <property type="term" value="C:membrane"/>
    <property type="evidence" value="ECO:0007669"/>
    <property type="project" value="TreeGrafter"/>
</dbReference>
<dbReference type="InterPro" id="IPR002509">
    <property type="entry name" value="NODB_dom"/>
</dbReference>
<dbReference type="InterPro" id="IPR050248">
    <property type="entry name" value="Polysacc_deacetylase_ArnD"/>
</dbReference>
<dbReference type="InterPro" id="IPR011330">
    <property type="entry name" value="Glyco_hydro/deAcase_b/a-brl"/>
</dbReference>
<dbReference type="GO" id="GO:0004099">
    <property type="term" value="F:chitin deacetylase activity"/>
    <property type="evidence" value="ECO:0007669"/>
    <property type="project" value="UniProtKB-ARBA"/>
</dbReference>
<sequence length="222" mass="24429">MHMYRLHTWSHPDLTTISDDQIVSELVYTAKAVYEVTGVFPKYFRPPYGSVDPRVRSVAATMGLQSVVFGADTGDWQYVDDTTEINEIVPAEFQSWVDQNWTNQISLEHDMYESAAQVAVTSLGILTNAGYNLMPVHQCQGDSNPYNNAILESFFLSGQFENKDTVVSQVFMTTSATTTTVTTSVITTVPVAQTGDGKLVGTANTFTSGQSSLFITLVQLEI</sequence>
<organism evidence="4 5">
    <name type="scientific">Physocladia obscura</name>
    <dbReference type="NCBI Taxonomy" id="109957"/>
    <lineage>
        <taxon>Eukaryota</taxon>
        <taxon>Fungi</taxon>
        <taxon>Fungi incertae sedis</taxon>
        <taxon>Chytridiomycota</taxon>
        <taxon>Chytridiomycota incertae sedis</taxon>
        <taxon>Chytridiomycetes</taxon>
        <taxon>Chytridiales</taxon>
        <taxon>Chytriomycetaceae</taxon>
        <taxon>Physocladia</taxon>
    </lineage>
</organism>
<dbReference type="EMBL" id="JADGJH010001692">
    <property type="protein sequence ID" value="KAJ3110809.1"/>
    <property type="molecule type" value="Genomic_DNA"/>
</dbReference>
<dbReference type="SUPFAM" id="SSF88713">
    <property type="entry name" value="Glycoside hydrolase/deacetylase"/>
    <property type="match status" value="1"/>
</dbReference>
<dbReference type="GO" id="GO:0009272">
    <property type="term" value="P:fungal-type cell wall biogenesis"/>
    <property type="evidence" value="ECO:0007669"/>
    <property type="project" value="UniProtKB-ARBA"/>
</dbReference>
<dbReference type="AlphaFoldDB" id="A0AAD5SVM4"/>
<evidence type="ECO:0000313" key="5">
    <source>
        <dbReference type="Proteomes" id="UP001211907"/>
    </source>
</evidence>
<evidence type="ECO:0000259" key="3">
    <source>
        <dbReference type="PROSITE" id="PS51677"/>
    </source>
</evidence>
<dbReference type="PANTHER" id="PTHR10587:SF133">
    <property type="entry name" value="CHITIN DEACETYLASE 1-RELATED"/>
    <property type="match status" value="1"/>
</dbReference>
<evidence type="ECO:0000256" key="1">
    <source>
        <dbReference type="ARBA" id="ARBA00022723"/>
    </source>
</evidence>
<dbReference type="Pfam" id="PF01522">
    <property type="entry name" value="Polysacc_deac_1"/>
    <property type="match status" value="1"/>
</dbReference>